<evidence type="ECO:0000256" key="8">
    <source>
        <dbReference type="ARBA" id="ARBA00032077"/>
    </source>
</evidence>
<dbReference type="Gene3D" id="3.30.1020.10">
    <property type="entry name" value="Antioxidant, Horf6, Chain A, domain2"/>
    <property type="match status" value="1"/>
</dbReference>
<dbReference type="EC" id="1.11.1.26" evidence="2"/>
<accession>A0A1V0RPF5</accession>
<comment type="catalytic activity">
    <reaction evidence="9">
        <text>a hydroperoxide + NADH + H(+) = an alcohol + NAD(+) + H2O</text>
        <dbReference type="Rhea" id="RHEA:62628"/>
        <dbReference type="ChEBI" id="CHEBI:15377"/>
        <dbReference type="ChEBI" id="CHEBI:15378"/>
        <dbReference type="ChEBI" id="CHEBI:30879"/>
        <dbReference type="ChEBI" id="CHEBI:35924"/>
        <dbReference type="ChEBI" id="CHEBI:57540"/>
        <dbReference type="ChEBI" id="CHEBI:57945"/>
        <dbReference type="EC" id="1.11.1.26"/>
    </reaction>
</comment>
<evidence type="ECO:0000256" key="7">
    <source>
        <dbReference type="ARBA" id="ARBA00023284"/>
    </source>
</evidence>
<organism evidence="12 13">
    <name type="scientific">Roseovarius mucosus</name>
    <dbReference type="NCBI Taxonomy" id="215743"/>
    <lineage>
        <taxon>Bacteria</taxon>
        <taxon>Pseudomonadati</taxon>
        <taxon>Pseudomonadota</taxon>
        <taxon>Alphaproteobacteria</taxon>
        <taxon>Rhodobacterales</taxon>
        <taxon>Roseobacteraceae</taxon>
        <taxon>Roseovarius</taxon>
    </lineage>
</organism>
<evidence type="ECO:0000256" key="6">
    <source>
        <dbReference type="ARBA" id="ARBA00023002"/>
    </source>
</evidence>
<name>A0A1V0RPF5_9RHOB</name>
<dbReference type="KEGG" id="rmm:ROSMUCSMR3_01987"/>
<evidence type="ECO:0000256" key="10">
    <source>
        <dbReference type="PIRSR" id="PIRSR000239-1"/>
    </source>
</evidence>
<dbReference type="PANTHER" id="PTHR10681:SF121">
    <property type="entry name" value="ALKYL HYDROPEROXIDE REDUCTASE C"/>
    <property type="match status" value="1"/>
</dbReference>
<dbReference type="InterPro" id="IPR024706">
    <property type="entry name" value="Peroxiredoxin_AhpC-typ"/>
</dbReference>
<keyword evidence="4 12" id="KW-0575">Peroxidase</keyword>
<dbReference type="Gene3D" id="3.40.30.10">
    <property type="entry name" value="Glutaredoxin"/>
    <property type="match status" value="1"/>
</dbReference>
<reference evidence="12 13" key="1">
    <citation type="submission" date="2017-03" db="EMBL/GenBank/DDBJ databases">
        <title>Genome Sequence of Roseovarius mucosus strain SMR3 Isolated from a culture of the Diatom Skeletonema marinoi.</title>
        <authorList>
            <person name="Topel M."/>
            <person name="Pinder M."/>
            <person name="Johansson O.N."/>
            <person name="Kourtchenko O."/>
            <person name="Godhe A."/>
            <person name="Clarke A.K."/>
        </authorList>
    </citation>
    <scope>NUCLEOTIDE SEQUENCE [LARGE SCALE GENOMIC DNA]</scope>
    <source>
        <strain evidence="12 13">SMR3</strain>
    </source>
</reference>
<dbReference type="GO" id="GO:0102039">
    <property type="term" value="F:NADH-dependent peroxiredoxin activity"/>
    <property type="evidence" value="ECO:0007669"/>
    <property type="project" value="UniProtKB-EC"/>
</dbReference>
<dbReference type="GO" id="GO:0042744">
    <property type="term" value="P:hydrogen peroxide catabolic process"/>
    <property type="evidence" value="ECO:0007669"/>
    <property type="project" value="TreeGrafter"/>
</dbReference>
<keyword evidence="6 12" id="KW-0560">Oxidoreductase</keyword>
<dbReference type="GO" id="GO:0008379">
    <property type="term" value="F:thioredoxin peroxidase activity"/>
    <property type="evidence" value="ECO:0007669"/>
    <property type="project" value="TreeGrafter"/>
</dbReference>
<dbReference type="EMBL" id="CP020474">
    <property type="protein sequence ID" value="ARE83462.1"/>
    <property type="molecule type" value="Genomic_DNA"/>
</dbReference>
<protein>
    <recommendedName>
        <fullName evidence="3">Alkyl hydroperoxide reductase C</fullName>
        <ecNumber evidence="2">1.11.1.26</ecNumber>
    </recommendedName>
    <alternativeName>
        <fullName evidence="8">Peroxiredoxin</fullName>
    </alternativeName>
</protein>
<dbReference type="AlphaFoldDB" id="A0A1V0RPF5"/>
<evidence type="ECO:0000256" key="2">
    <source>
        <dbReference type="ARBA" id="ARBA00013021"/>
    </source>
</evidence>
<keyword evidence="7" id="KW-0676">Redox-active center</keyword>
<keyword evidence="13" id="KW-1185">Reference proteome</keyword>
<keyword evidence="5" id="KW-0049">Antioxidant</keyword>
<dbReference type="PROSITE" id="PS51352">
    <property type="entry name" value="THIOREDOXIN_2"/>
    <property type="match status" value="1"/>
</dbReference>
<evidence type="ECO:0000256" key="1">
    <source>
        <dbReference type="ARBA" id="ARBA00011654"/>
    </source>
</evidence>
<feature type="active site" description="Cysteine sulfenic acid (-SOH) intermediate; for peroxidase activity" evidence="10">
    <location>
        <position position="72"/>
    </location>
</feature>
<dbReference type="Pfam" id="PF00578">
    <property type="entry name" value="AhpC-TSA"/>
    <property type="match status" value="1"/>
</dbReference>
<dbReference type="RefSeq" id="WP_008281184.1">
    <property type="nucleotide sequence ID" value="NZ_CP020474.1"/>
</dbReference>
<evidence type="ECO:0000313" key="12">
    <source>
        <dbReference type="EMBL" id="ARE83462.1"/>
    </source>
</evidence>
<proteinExistence type="predicted"/>
<dbReference type="GO" id="GO:0005829">
    <property type="term" value="C:cytosol"/>
    <property type="evidence" value="ECO:0007669"/>
    <property type="project" value="TreeGrafter"/>
</dbReference>
<feature type="domain" description="Thioredoxin" evidence="11">
    <location>
        <begin position="30"/>
        <end position="186"/>
    </location>
</feature>
<evidence type="ECO:0000313" key="13">
    <source>
        <dbReference type="Proteomes" id="UP000192273"/>
    </source>
</evidence>
<evidence type="ECO:0000256" key="4">
    <source>
        <dbReference type="ARBA" id="ARBA00022559"/>
    </source>
</evidence>
<evidence type="ECO:0000256" key="3">
    <source>
        <dbReference type="ARBA" id="ARBA00017462"/>
    </source>
</evidence>
<evidence type="ECO:0000256" key="5">
    <source>
        <dbReference type="ARBA" id="ARBA00022862"/>
    </source>
</evidence>
<dbReference type="SUPFAM" id="SSF52833">
    <property type="entry name" value="Thioredoxin-like"/>
    <property type="match status" value="1"/>
</dbReference>
<dbReference type="GO" id="GO:0033554">
    <property type="term" value="P:cellular response to stress"/>
    <property type="evidence" value="ECO:0007669"/>
    <property type="project" value="TreeGrafter"/>
</dbReference>
<dbReference type="InterPro" id="IPR036249">
    <property type="entry name" value="Thioredoxin-like_sf"/>
</dbReference>
<sequence>MTIQFFTPRGPGNEVLKLPSSLRKTVKWLPQIGDLFPDFAVETTQGTLRFWDWAEGSWVHLFSHPAAFTPVCTTEIASLASYSRSWTACGIKNLALTASSIAEQQAWHAEIEDMFDVKVDFPCACDHGMRLARIFGMVHEKESSEWPIRKSFLIDPAQRIRMIFEYPVFVGRNTDEVLRVAKALQLRDRTGAATPADWYDGDIAIISDNRPEADVIREFGVGSTQLRPYLRVVGQCP</sequence>
<dbReference type="InterPro" id="IPR000866">
    <property type="entry name" value="AhpC/TSA"/>
</dbReference>
<dbReference type="PIRSF" id="PIRSF000239">
    <property type="entry name" value="AHPC"/>
    <property type="match status" value="1"/>
</dbReference>
<evidence type="ECO:0000259" key="11">
    <source>
        <dbReference type="PROSITE" id="PS51352"/>
    </source>
</evidence>
<comment type="subunit">
    <text evidence="1">Homodimer; disulfide-linked, upon oxidation. 5 homodimers assemble to form a ring-like decamer.</text>
</comment>
<dbReference type="Proteomes" id="UP000192273">
    <property type="component" value="Chromosome"/>
</dbReference>
<dbReference type="PANTHER" id="PTHR10681">
    <property type="entry name" value="THIOREDOXIN PEROXIDASE"/>
    <property type="match status" value="1"/>
</dbReference>
<evidence type="ECO:0000256" key="9">
    <source>
        <dbReference type="ARBA" id="ARBA00047572"/>
    </source>
</evidence>
<gene>
    <name evidence="12" type="primary">prxU</name>
    <name evidence="12" type="ORF">ROSMUCSMR3_01987</name>
</gene>
<dbReference type="GO" id="GO:0045454">
    <property type="term" value="P:cell redox homeostasis"/>
    <property type="evidence" value="ECO:0007669"/>
    <property type="project" value="TreeGrafter"/>
</dbReference>
<dbReference type="GO" id="GO:0006979">
    <property type="term" value="P:response to oxidative stress"/>
    <property type="evidence" value="ECO:0007669"/>
    <property type="project" value="TreeGrafter"/>
</dbReference>
<dbReference type="InterPro" id="IPR050217">
    <property type="entry name" value="Peroxiredoxin"/>
</dbReference>
<dbReference type="InterPro" id="IPR013766">
    <property type="entry name" value="Thioredoxin_domain"/>
</dbReference>